<protein>
    <submittedName>
        <fullName evidence="1">Uncharacterized protein</fullName>
    </submittedName>
</protein>
<proteinExistence type="predicted"/>
<dbReference type="Proteomes" id="UP001165667">
    <property type="component" value="Unassembled WGS sequence"/>
</dbReference>
<dbReference type="SUPFAM" id="SSF53067">
    <property type="entry name" value="Actin-like ATPase domain"/>
    <property type="match status" value="1"/>
</dbReference>
<dbReference type="AlphaFoldDB" id="A0AA41Z0M1"/>
<evidence type="ECO:0000313" key="2">
    <source>
        <dbReference type="Proteomes" id="UP001165667"/>
    </source>
</evidence>
<evidence type="ECO:0000313" key="1">
    <source>
        <dbReference type="EMBL" id="MCW6508348.1"/>
    </source>
</evidence>
<keyword evidence="2" id="KW-1185">Reference proteome</keyword>
<reference evidence="1" key="1">
    <citation type="submission" date="2022-05" db="EMBL/GenBank/DDBJ databases">
        <authorList>
            <person name="Pankratov T."/>
        </authorList>
    </citation>
    <scope>NUCLEOTIDE SEQUENCE</scope>
    <source>
        <strain evidence="1">BP6-180914</strain>
    </source>
</reference>
<dbReference type="InterPro" id="IPR043129">
    <property type="entry name" value="ATPase_NBD"/>
</dbReference>
<dbReference type="RefSeq" id="WP_345894237.1">
    <property type="nucleotide sequence ID" value="NZ_JAMOIM010000005.1"/>
</dbReference>
<dbReference type="Gene3D" id="3.30.420.40">
    <property type="match status" value="1"/>
</dbReference>
<name>A0AA41Z0M1_9HYPH</name>
<comment type="caution">
    <text evidence="1">The sequence shown here is derived from an EMBL/GenBank/DDBJ whole genome shotgun (WGS) entry which is preliminary data.</text>
</comment>
<dbReference type="EMBL" id="JAMOIM010000005">
    <property type="protein sequence ID" value="MCW6508348.1"/>
    <property type="molecule type" value="Genomic_DNA"/>
</dbReference>
<organism evidence="1 2">
    <name type="scientific">Lichenifustis flavocetrariae</name>
    <dbReference type="NCBI Taxonomy" id="2949735"/>
    <lineage>
        <taxon>Bacteria</taxon>
        <taxon>Pseudomonadati</taxon>
        <taxon>Pseudomonadota</taxon>
        <taxon>Alphaproteobacteria</taxon>
        <taxon>Hyphomicrobiales</taxon>
        <taxon>Lichenihabitantaceae</taxon>
        <taxon>Lichenifustis</taxon>
    </lineage>
</organism>
<sequence length="74" mass="7670">MPSCTELGAQGAALSVATALGLYPSLEGAVRHLVKITRGYEPDPTRHAAYQRKFARFAAIAAAMAAAESVSHAA</sequence>
<gene>
    <name evidence="1" type="ORF">M8523_09970</name>
</gene>
<accession>A0AA41Z0M1</accession>